<evidence type="ECO:0000256" key="2">
    <source>
        <dbReference type="ARBA" id="ARBA00022475"/>
    </source>
</evidence>
<dbReference type="SUPFAM" id="SSF52540">
    <property type="entry name" value="P-loop containing nucleoside triphosphate hydrolases"/>
    <property type="match status" value="1"/>
</dbReference>
<keyword evidence="6" id="KW-0472">Membrane</keyword>
<dbReference type="GO" id="GO:0005524">
    <property type="term" value="F:ATP binding"/>
    <property type="evidence" value="ECO:0007669"/>
    <property type="project" value="UniProtKB-KW"/>
</dbReference>
<accession>A0A1T4UCV5</accession>
<dbReference type="InterPro" id="IPR027417">
    <property type="entry name" value="P-loop_NTPase"/>
</dbReference>
<dbReference type="EMBL" id="FUXU01000012">
    <property type="protein sequence ID" value="SKA50436.1"/>
    <property type="molecule type" value="Genomic_DNA"/>
</dbReference>
<proteinExistence type="predicted"/>
<evidence type="ECO:0000256" key="5">
    <source>
        <dbReference type="ARBA" id="ARBA00022967"/>
    </source>
</evidence>
<dbReference type="InterPro" id="IPR012340">
    <property type="entry name" value="NA-bd_OB-fold"/>
</dbReference>
<keyword evidence="2" id="KW-1003">Cell membrane</keyword>
<reference evidence="9" key="1">
    <citation type="submission" date="2017-02" db="EMBL/GenBank/DDBJ databases">
        <authorList>
            <person name="Varghese N."/>
            <person name="Submissions S."/>
        </authorList>
    </citation>
    <scope>NUCLEOTIDE SEQUENCE [LARGE SCALE GENOMIC DNA]</scope>
    <source>
        <strain evidence="9">DSM 22720</strain>
    </source>
</reference>
<dbReference type="InterPro" id="IPR008995">
    <property type="entry name" value="Mo/tungstate-bd_C_term_dom"/>
</dbReference>
<keyword evidence="1" id="KW-0813">Transport</keyword>
<dbReference type="Gene3D" id="2.40.50.140">
    <property type="entry name" value="Nucleic acid-binding proteins"/>
    <property type="match status" value="1"/>
</dbReference>
<dbReference type="PANTHER" id="PTHR43875">
    <property type="entry name" value="MALTODEXTRIN IMPORT ATP-BINDING PROTEIN MSMX"/>
    <property type="match status" value="1"/>
</dbReference>
<feature type="domain" description="ABC transporter" evidence="7">
    <location>
        <begin position="2"/>
        <end position="234"/>
    </location>
</feature>
<dbReference type="SUPFAM" id="SSF50331">
    <property type="entry name" value="MOP-like"/>
    <property type="match status" value="1"/>
</dbReference>
<dbReference type="RefSeq" id="WP_078751837.1">
    <property type="nucleotide sequence ID" value="NZ_FUXU01000012.1"/>
</dbReference>
<dbReference type="Proteomes" id="UP000190162">
    <property type="component" value="Unassembled WGS sequence"/>
</dbReference>
<protein>
    <submittedName>
        <fullName evidence="8">Carbohydrate ABC transporter ATP-binding protein, CUT1 family</fullName>
    </submittedName>
</protein>
<keyword evidence="5" id="KW-1278">Translocase</keyword>
<dbReference type="PANTHER" id="PTHR43875:SF15">
    <property type="entry name" value="TREHALOSE IMPORT ATP-BINDING PROTEIN SUGC"/>
    <property type="match status" value="1"/>
</dbReference>
<keyword evidence="4 8" id="KW-0067">ATP-binding</keyword>
<dbReference type="InterPro" id="IPR003439">
    <property type="entry name" value="ABC_transporter-like_ATP-bd"/>
</dbReference>
<dbReference type="Gene3D" id="3.40.50.300">
    <property type="entry name" value="P-loop containing nucleotide triphosphate hydrolases"/>
    <property type="match status" value="1"/>
</dbReference>
<dbReference type="OrthoDB" id="9767663at2"/>
<evidence type="ECO:0000256" key="6">
    <source>
        <dbReference type="ARBA" id="ARBA00023136"/>
    </source>
</evidence>
<dbReference type="GO" id="GO:0016887">
    <property type="term" value="F:ATP hydrolysis activity"/>
    <property type="evidence" value="ECO:0007669"/>
    <property type="project" value="InterPro"/>
</dbReference>
<gene>
    <name evidence="8" type="ORF">SAMN02745132_01410</name>
</gene>
<evidence type="ECO:0000256" key="3">
    <source>
        <dbReference type="ARBA" id="ARBA00022741"/>
    </source>
</evidence>
<evidence type="ECO:0000313" key="8">
    <source>
        <dbReference type="EMBL" id="SKA50436.1"/>
    </source>
</evidence>
<keyword evidence="9" id="KW-1185">Reference proteome</keyword>
<sequence>MIELKNLSKHFKDNPVLTDISLTVAKGETLVLFGPSGSGKNLLLRFIAGLELPTQGEVVLRGEEMTNSGPEHRGIGMAFQNFALFPHMDAFENIASAIARSGLNTGEVKTRVLEVAQLLKIDKVLDHAPKALSNGQKQRTALARALVSQPDILLLDDPLRNVDAKLRFEMRLELPQLLSRSAPSVVYVTQDYREAMALGDRIAILDGKGEGIVQVGTPEEIFYTPETLEIAEAFGDPAINAFTVSPYWHGGQWRSQIGDCSVELPVPANAQALDSTEYTCAVRPDALSLLPEKKPESAAFTVNAVTPVNEKTVILLADKKGLELVASIPSQFQSPEVGAVVFVTFDASDMTLFDAKTGKRITSLETKITGVCA</sequence>
<evidence type="ECO:0000313" key="9">
    <source>
        <dbReference type="Proteomes" id="UP000190162"/>
    </source>
</evidence>
<dbReference type="InterPro" id="IPR047641">
    <property type="entry name" value="ABC_transpr_MalK/UgpC-like"/>
</dbReference>
<evidence type="ECO:0000259" key="7">
    <source>
        <dbReference type="PROSITE" id="PS50893"/>
    </source>
</evidence>
<dbReference type="AlphaFoldDB" id="A0A1T4UCV5"/>
<dbReference type="Pfam" id="PF00005">
    <property type="entry name" value="ABC_tran"/>
    <property type="match status" value="1"/>
</dbReference>
<organism evidence="8 9">
    <name type="scientific">Enterovibrio nigricans DSM 22720</name>
    <dbReference type="NCBI Taxonomy" id="1121868"/>
    <lineage>
        <taxon>Bacteria</taxon>
        <taxon>Pseudomonadati</taxon>
        <taxon>Pseudomonadota</taxon>
        <taxon>Gammaproteobacteria</taxon>
        <taxon>Vibrionales</taxon>
        <taxon>Vibrionaceae</taxon>
        <taxon>Enterovibrio</taxon>
    </lineage>
</organism>
<evidence type="ECO:0000256" key="1">
    <source>
        <dbReference type="ARBA" id="ARBA00022448"/>
    </source>
</evidence>
<dbReference type="InterPro" id="IPR003593">
    <property type="entry name" value="AAA+_ATPase"/>
</dbReference>
<name>A0A1T4UCV5_9GAMM</name>
<dbReference type="PROSITE" id="PS50893">
    <property type="entry name" value="ABC_TRANSPORTER_2"/>
    <property type="match status" value="1"/>
</dbReference>
<dbReference type="Gene3D" id="2.40.50.100">
    <property type="match status" value="1"/>
</dbReference>
<evidence type="ECO:0000256" key="4">
    <source>
        <dbReference type="ARBA" id="ARBA00022840"/>
    </source>
</evidence>
<keyword evidence="3" id="KW-0547">Nucleotide-binding</keyword>
<dbReference type="SMART" id="SM00382">
    <property type="entry name" value="AAA"/>
    <property type="match status" value="1"/>
</dbReference>
<dbReference type="GO" id="GO:0055052">
    <property type="term" value="C:ATP-binding cassette (ABC) transporter complex, substrate-binding subunit-containing"/>
    <property type="evidence" value="ECO:0007669"/>
    <property type="project" value="TreeGrafter"/>
</dbReference>